<dbReference type="RefSeq" id="WP_266086443.1">
    <property type="nucleotide sequence ID" value="NZ_RKLV01000003.1"/>
</dbReference>
<dbReference type="InterPro" id="IPR057744">
    <property type="entry name" value="OTAase-like"/>
</dbReference>
<dbReference type="Proteomes" id="UP001149411">
    <property type="component" value="Unassembled WGS sequence"/>
</dbReference>
<dbReference type="InterPro" id="IPR011059">
    <property type="entry name" value="Metal-dep_hydrolase_composite"/>
</dbReference>
<dbReference type="Gene3D" id="3.20.20.140">
    <property type="entry name" value="Metal-dependent hydrolases"/>
    <property type="match status" value="1"/>
</dbReference>
<dbReference type="InterPro" id="IPR006680">
    <property type="entry name" value="Amidohydro-rel"/>
</dbReference>
<dbReference type="CDD" id="cd01299">
    <property type="entry name" value="Met_dep_hydrolase_A"/>
    <property type="match status" value="1"/>
</dbReference>
<dbReference type="PANTHER" id="PTHR43135:SF3">
    <property type="entry name" value="ALPHA-D-RIBOSE 1-METHYLPHOSPHONATE 5-TRIPHOSPHATE DIPHOSPHATASE"/>
    <property type="match status" value="1"/>
</dbReference>
<dbReference type="GO" id="GO:0016810">
    <property type="term" value="F:hydrolase activity, acting on carbon-nitrogen (but not peptide) bonds"/>
    <property type="evidence" value="ECO:0007669"/>
    <property type="project" value="InterPro"/>
</dbReference>
<proteinExistence type="predicted"/>
<sequence length="378" mass="40765">MILRNGTVVDTDGERDADVRVEDGRIADVGGFEADGDEDVYDCDGGYVVPGIIDCHVHLVSECLPTNRHGDDRMRWYRVVENARDTVEGGVTTVRDLNAPDACVIDGGRAVEDGKIRGPRVVACGQGICCTGGHFSGSCREADGVAEVRRAVREQIERGAKVVKLMATSSAYSSTEGAQEMTRDEIEAAVEVAGMKDVPVAAHAEGKEGIVACAEAGVDSVEHAKYADEEAARALAENDVFWVPTLKASRMSLRHPDRVSDAKLEKAERVVERQKDVVDLFDEYGVRVAVGSDAGTSYNNHGENAEELALMSRYGMDEEDVLEAATANAAELLGMEDEIGYVREGYAADLLILDGDPRDDAESWKEQQAVVARGERVA</sequence>
<dbReference type="PANTHER" id="PTHR43135">
    <property type="entry name" value="ALPHA-D-RIBOSE 1-METHYLPHOSPHONATE 5-TRIPHOSPHATE DIPHOSPHATASE"/>
    <property type="match status" value="1"/>
</dbReference>
<dbReference type="AlphaFoldDB" id="A0A9Q4GIU0"/>
<dbReference type="EMBL" id="RKLV01000003">
    <property type="protein sequence ID" value="MCX2818601.1"/>
    <property type="molecule type" value="Genomic_DNA"/>
</dbReference>
<dbReference type="InterPro" id="IPR032466">
    <property type="entry name" value="Metal_Hydrolase"/>
</dbReference>
<feature type="domain" description="Amidohydrolase-related" evidence="1">
    <location>
        <begin position="47"/>
        <end position="371"/>
    </location>
</feature>
<name>A0A9Q4GIU0_9EURY</name>
<reference evidence="2" key="1">
    <citation type="submission" date="2022-09" db="EMBL/GenBank/DDBJ databases">
        <title>Haloadaptaus new haloarchaeum isolated from saline soil.</title>
        <authorList>
            <person name="Duran-Viseras A."/>
            <person name="Sanchez-Porro C."/>
            <person name="Ventosa A."/>
        </authorList>
    </citation>
    <scope>NUCLEOTIDE SEQUENCE</scope>
    <source>
        <strain evidence="2">F3-133</strain>
    </source>
</reference>
<protein>
    <submittedName>
        <fullName evidence="2">Amidohydrolase family protein</fullName>
    </submittedName>
</protein>
<accession>A0A9Q4GIU0</accession>
<comment type="caution">
    <text evidence="2">The sequence shown here is derived from an EMBL/GenBank/DDBJ whole genome shotgun (WGS) entry which is preliminary data.</text>
</comment>
<evidence type="ECO:0000313" key="2">
    <source>
        <dbReference type="EMBL" id="MCX2818601.1"/>
    </source>
</evidence>
<dbReference type="SUPFAM" id="SSF51556">
    <property type="entry name" value="Metallo-dependent hydrolases"/>
    <property type="match status" value="1"/>
</dbReference>
<dbReference type="InterPro" id="IPR051781">
    <property type="entry name" value="Metallo-dep_Hydrolase"/>
</dbReference>
<gene>
    <name evidence="2" type="ORF">EGH25_04445</name>
</gene>
<dbReference type="Gene3D" id="2.30.40.10">
    <property type="entry name" value="Urease, subunit C, domain 1"/>
    <property type="match status" value="1"/>
</dbReference>
<organism evidence="2 3">
    <name type="scientific">Halorutilus salinus</name>
    <dbReference type="NCBI Taxonomy" id="2487751"/>
    <lineage>
        <taxon>Archaea</taxon>
        <taxon>Methanobacteriati</taxon>
        <taxon>Methanobacteriota</taxon>
        <taxon>Stenosarchaea group</taxon>
        <taxon>Halobacteria</taxon>
        <taxon>Halorutilales</taxon>
        <taxon>Halorutilaceae</taxon>
        <taxon>Halorutilus</taxon>
    </lineage>
</organism>
<evidence type="ECO:0000313" key="3">
    <source>
        <dbReference type="Proteomes" id="UP001149411"/>
    </source>
</evidence>
<dbReference type="SUPFAM" id="SSF51338">
    <property type="entry name" value="Composite domain of metallo-dependent hydrolases"/>
    <property type="match status" value="1"/>
</dbReference>
<keyword evidence="3" id="KW-1185">Reference proteome</keyword>
<dbReference type="Pfam" id="PF01979">
    <property type="entry name" value="Amidohydro_1"/>
    <property type="match status" value="1"/>
</dbReference>
<evidence type="ECO:0000259" key="1">
    <source>
        <dbReference type="Pfam" id="PF01979"/>
    </source>
</evidence>